<keyword evidence="3" id="KW-1185">Reference proteome</keyword>
<dbReference type="HOGENOM" id="CLU_2293427_0_0_1"/>
<protein>
    <submittedName>
        <fullName evidence="2">Uncharacterized protein</fullName>
    </submittedName>
</protein>
<reference evidence="2 3" key="1">
    <citation type="submission" date="2014-04" db="EMBL/GenBank/DDBJ databases">
        <authorList>
            <consortium name="DOE Joint Genome Institute"/>
            <person name="Kuo A."/>
            <person name="Zuccaro A."/>
            <person name="Kohler A."/>
            <person name="Nagy L.G."/>
            <person name="Floudas D."/>
            <person name="Copeland A."/>
            <person name="Barry K.W."/>
            <person name="Cichocki N."/>
            <person name="Veneault-Fourrey C."/>
            <person name="LaButti K."/>
            <person name="Lindquist E.A."/>
            <person name="Lipzen A."/>
            <person name="Lundell T."/>
            <person name="Morin E."/>
            <person name="Murat C."/>
            <person name="Sun H."/>
            <person name="Tunlid A."/>
            <person name="Henrissat B."/>
            <person name="Grigoriev I.V."/>
            <person name="Hibbett D.S."/>
            <person name="Martin F."/>
            <person name="Nordberg H.P."/>
            <person name="Cantor M.N."/>
            <person name="Hua S.X."/>
        </authorList>
    </citation>
    <scope>NUCLEOTIDE SEQUENCE [LARGE SCALE GENOMIC DNA]</scope>
    <source>
        <strain evidence="2 3">MAFF 305830</strain>
    </source>
</reference>
<reference evidence="3" key="2">
    <citation type="submission" date="2015-01" db="EMBL/GenBank/DDBJ databases">
        <title>Evolutionary Origins and Diversification of the Mycorrhizal Mutualists.</title>
        <authorList>
            <consortium name="DOE Joint Genome Institute"/>
            <consortium name="Mycorrhizal Genomics Consortium"/>
            <person name="Kohler A."/>
            <person name="Kuo A."/>
            <person name="Nagy L.G."/>
            <person name="Floudas D."/>
            <person name="Copeland A."/>
            <person name="Barry K.W."/>
            <person name="Cichocki N."/>
            <person name="Veneault-Fourrey C."/>
            <person name="LaButti K."/>
            <person name="Lindquist E.A."/>
            <person name="Lipzen A."/>
            <person name="Lundell T."/>
            <person name="Morin E."/>
            <person name="Murat C."/>
            <person name="Riley R."/>
            <person name="Ohm R."/>
            <person name="Sun H."/>
            <person name="Tunlid A."/>
            <person name="Henrissat B."/>
            <person name="Grigoriev I.V."/>
            <person name="Hibbett D.S."/>
            <person name="Martin F."/>
        </authorList>
    </citation>
    <scope>NUCLEOTIDE SEQUENCE [LARGE SCALE GENOMIC DNA]</scope>
    <source>
        <strain evidence="3">MAFF 305830</strain>
    </source>
</reference>
<dbReference type="Proteomes" id="UP000054097">
    <property type="component" value="Unassembled WGS sequence"/>
</dbReference>
<evidence type="ECO:0000313" key="3">
    <source>
        <dbReference type="Proteomes" id="UP000054097"/>
    </source>
</evidence>
<name>A0A0C2XC12_SERVB</name>
<sequence length="101" mass="11108">MPHFQSLETGGGTCSRRTRHSLSKRTAHHLPLQCFVSLLNANPSKSLFSVGSPAYTPTLAVDTNVRIMIYPTSRLHGWSIGANRTLNSVMASPFVTTFTKF</sequence>
<evidence type="ECO:0000256" key="1">
    <source>
        <dbReference type="SAM" id="MobiDB-lite"/>
    </source>
</evidence>
<dbReference type="EMBL" id="KN824304">
    <property type="protein sequence ID" value="KIM26677.1"/>
    <property type="molecule type" value="Genomic_DNA"/>
</dbReference>
<dbReference type="AlphaFoldDB" id="A0A0C2XC12"/>
<accession>A0A0C2XC12</accession>
<feature type="region of interest" description="Disordered" evidence="1">
    <location>
        <begin position="1"/>
        <end position="22"/>
    </location>
</feature>
<evidence type="ECO:0000313" key="2">
    <source>
        <dbReference type="EMBL" id="KIM26677.1"/>
    </source>
</evidence>
<proteinExistence type="predicted"/>
<organism evidence="2 3">
    <name type="scientific">Serendipita vermifera MAFF 305830</name>
    <dbReference type="NCBI Taxonomy" id="933852"/>
    <lineage>
        <taxon>Eukaryota</taxon>
        <taxon>Fungi</taxon>
        <taxon>Dikarya</taxon>
        <taxon>Basidiomycota</taxon>
        <taxon>Agaricomycotina</taxon>
        <taxon>Agaricomycetes</taxon>
        <taxon>Sebacinales</taxon>
        <taxon>Serendipitaceae</taxon>
        <taxon>Serendipita</taxon>
    </lineage>
</organism>
<gene>
    <name evidence="2" type="ORF">M408DRAFT_179155</name>
</gene>